<dbReference type="AlphaFoldDB" id="X1ATD0"/>
<gene>
    <name evidence="1" type="ORF">S01H4_04304</name>
</gene>
<reference evidence="1" key="1">
    <citation type="journal article" date="2014" name="Front. Microbiol.">
        <title>High frequency of phylogenetically diverse reductive dehalogenase-homologous genes in deep subseafloor sedimentary metagenomes.</title>
        <authorList>
            <person name="Kawai M."/>
            <person name="Futagami T."/>
            <person name="Toyoda A."/>
            <person name="Takaki Y."/>
            <person name="Nishi S."/>
            <person name="Hori S."/>
            <person name="Arai W."/>
            <person name="Tsubouchi T."/>
            <person name="Morono Y."/>
            <person name="Uchiyama I."/>
            <person name="Ito T."/>
            <person name="Fujiyama A."/>
            <person name="Inagaki F."/>
            <person name="Takami H."/>
        </authorList>
    </citation>
    <scope>NUCLEOTIDE SEQUENCE</scope>
    <source>
        <strain evidence="1">Expedition CK06-06</strain>
    </source>
</reference>
<protein>
    <submittedName>
        <fullName evidence="1">Uncharacterized protein</fullName>
    </submittedName>
</protein>
<sequence length="82" mass="8558">MGRGIRIGATAGIVAGIWQTWQGWKRGGVNGIVTELTGWKMSAGEWAPKEAKAAIAMLAGCGLSMAASKIGLNRYTPKGINI</sequence>
<dbReference type="EMBL" id="BART01001141">
    <property type="protein sequence ID" value="GAG63116.1"/>
    <property type="molecule type" value="Genomic_DNA"/>
</dbReference>
<accession>X1ATD0</accession>
<proteinExistence type="predicted"/>
<comment type="caution">
    <text evidence="1">The sequence shown here is derived from an EMBL/GenBank/DDBJ whole genome shotgun (WGS) entry which is preliminary data.</text>
</comment>
<evidence type="ECO:0000313" key="1">
    <source>
        <dbReference type="EMBL" id="GAG63116.1"/>
    </source>
</evidence>
<organism evidence="1">
    <name type="scientific">marine sediment metagenome</name>
    <dbReference type="NCBI Taxonomy" id="412755"/>
    <lineage>
        <taxon>unclassified sequences</taxon>
        <taxon>metagenomes</taxon>
        <taxon>ecological metagenomes</taxon>
    </lineage>
</organism>
<name>X1ATD0_9ZZZZ</name>